<dbReference type="Proteomes" id="UP001347796">
    <property type="component" value="Unassembled WGS sequence"/>
</dbReference>
<feature type="compositionally biased region" description="Basic and acidic residues" evidence="2">
    <location>
        <begin position="455"/>
        <end position="468"/>
    </location>
</feature>
<evidence type="ECO:0000259" key="3">
    <source>
        <dbReference type="Pfam" id="PF14780"/>
    </source>
</evidence>
<feature type="region of interest" description="Disordered" evidence="2">
    <location>
        <begin position="293"/>
        <end position="350"/>
    </location>
</feature>
<feature type="region of interest" description="Disordered" evidence="2">
    <location>
        <begin position="445"/>
        <end position="468"/>
    </location>
</feature>
<dbReference type="PANTHER" id="PTHR34761:SF1">
    <property type="entry name" value="NUCLEOLUS AND NEURAL PROGENITOR PROTEIN"/>
    <property type="match status" value="1"/>
</dbReference>
<evidence type="ECO:0000256" key="2">
    <source>
        <dbReference type="SAM" id="MobiDB-lite"/>
    </source>
</evidence>
<evidence type="ECO:0000313" key="4">
    <source>
        <dbReference type="EMBL" id="KAK6183252.1"/>
    </source>
</evidence>
<evidence type="ECO:0000313" key="5">
    <source>
        <dbReference type="Proteomes" id="UP001347796"/>
    </source>
</evidence>
<dbReference type="InterPro" id="IPR027951">
    <property type="entry name" value="Nepro_N"/>
</dbReference>
<evidence type="ECO:0000256" key="1">
    <source>
        <dbReference type="SAM" id="Coils"/>
    </source>
</evidence>
<organism evidence="4 5">
    <name type="scientific">Patella caerulea</name>
    <name type="common">Rayed Mediterranean limpet</name>
    <dbReference type="NCBI Taxonomy" id="87958"/>
    <lineage>
        <taxon>Eukaryota</taxon>
        <taxon>Metazoa</taxon>
        <taxon>Spiralia</taxon>
        <taxon>Lophotrochozoa</taxon>
        <taxon>Mollusca</taxon>
        <taxon>Gastropoda</taxon>
        <taxon>Patellogastropoda</taxon>
        <taxon>Patelloidea</taxon>
        <taxon>Patellidae</taxon>
        <taxon>Patella</taxon>
    </lineage>
</organism>
<dbReference type="GO" id="GO:0005634">
    <property type="term" value="C:nucleus"/>
    <property type="evidence" value="ECO:0007669"/>
    <property type="project" value="TreeGrafter"/>
</dbReference>
<keyword evidence="1" id="KW-0175">Coiled coil</keyword>
<sequence>MSELTPLWNQKFLKPPLICIMKTEITSDNIAKLKSIKQVLNKCSAVLQDDSVLLSEIETLSRLIYKRGLQLRREKTMQYLKQINKCMKKYLDMKLKEHTITFTKDFNENEFKRGISVYLPSRQMLEHLLVQYISVAMLLSQTVNYCVNAFIWCKMNLEHGHLVPQYLIFISITSRIWAIYKCLYLNVIKWYEQLLHLRFTLQPTQVEWLSSTDVLAKDLDVFVKSQITPVLQPNSKIDETKMDIMMKKYFSQNLDDNKGENLDMGNPEMSSELVGDNEGDGMMEEELEEEIVEDMGAPVSRQKVNNSPKIKENKKKRKKELSISEIPDTDVSTENTEESHDVSNSSVMEESCGSNQDLRLSVEQCKSFKNLIKILNTCFDVVIPNKQKKCLGSVKLLKSQYHETKQKGDNSQKIKEKLLQEAKQNVNVFVTKYIAVQKKRSKVNGKVKRTKTSKRVNDNTDVESHGESSKVNEDLFVINNIQENAQTENRALKVSTPNNLKLKIHSLKRLKNLIDKVEQNSELVLERTKISLNKKQRRLILKKLKVCHQKYESGSFKKRKKEQFLLKASRDVEVVLQKSK</sequence>
<dbReference type="AlphaFoldDB" id="A0AAN8PS02"/>
<feature type="compositionally biased region" description="Basic residues" evidence="2">
    <location>
        <begin position="445"/>
        <end position="454"/>
    </location>
</feature>
<accession>A0AAN8PS02</accession>
<name>A0AAN8PS02_PATCE</name>
<dbReference type="Pfam" id="PF14780">
    <property type="entry name" value="NEPRO_N"/>
    <property type="match status" value="1"/>
</dbReference>
<reference evidence="4 5" key="1">
    <citation type="submission" date="2024-01" db="EMBL/GenBank/DDBJ databases">
        <title>The genome of the rayed Mediterranean limpet Patella caerulea (Linnaeus, 1758).</title>
        <authorList>
            <person name="Anh-Thu Weber A."/>
            <person name="Halstead-Nussloch G."/>
        </authorList>
    </citation>
    <scope>NUCLEOTIDE SEQUENCE [LARGE SCALE GENOMIC DNA]</scope>
    <source>
        <strain evidence="4">AATW-2023a</strain>
        <tissue evidence="4">Whole specimen</tissue>
    </source>
</reference>
<dbReference type="GO" id="GO:0045747">
    <property type="term" value="P:positive regulation of Notch signaling pathway"/>
    <property type="evidence" value="ECO:0007669"/>
    <property type="project" value="TreeGrafter"/>
</dbReference>
<keyword evidence="5" id="KW-1185">Reference proteome</keyword>
<dbReference type="InterPro" id="IPR052835">
    <property type="entry name" value="Nepro"/>
</dbReference>
<protein>
    <recommendedName>
        <fullName evidence="3">Nucleolus and neural progenitor protein-like N-terminal domain-containing protein</fullName>
    </recommendedName>
</protein>
<proteinExistence type="predicted"/>
<feature type="coiled-coil region" evidence="1">
    <location>
        <begin position="500"/>
        <end position="527"/>
    </location>
</feature>
<feature type="region of interest" description="Disordered" evidence="2">
    <location>
        <begin position="256"/>
        <end position="279"/>
    </location>
</feature>
<dbReference type="PANTHER" id="PTHR34761">
    <property type="entry name" value="NUCLEOLUS AND NEURAL PROGENITOR PROTEIN"/>
    <property type="match status" value="1"/>
</dbReference>
<comment type="caution">
    <text evidence="4">The sequence shown here is derived from an EMBL/GenBank/DDBJ whole genome shotgun (WGS) entry which is preliminary data.</text>
</comment>
<gene>
    <name evidence="4" type="ORF">SNE40_010765</name>
</gene>
<feature type="domain" description="Nucleolus and neural progenitor protein-like N-terminal" evidence="3">
    <location>
        <begin position="8"/>
        <end position="195"/>
    </location>
</feature>
<dbReference type="EMBL" id="JAZGQO010000007">
    <property type="protein sequence ID" value="KAK6183252.1"/>
    <property type="molecule type" value="Genomic_DNA"/>
</dbReference>